<dbReference type="OrthoDB" id="836646at2"/>
<organism evidence="2 3">
    <name type="scientific">Siphonobacter aquaeclarae</name>
    <dbReference type="NCBI Taxonomy" id="563176"/>
    <lineage>
        <taxon>Bacteria</taxon>
        <taxon>Pseudomonadati</taxon>
        <taxon>Bacteroidota</taxon>
        <taxon>Cytophagia</taxon>
        <taxon>Cytophagales</taxon>
        <taxon>Cytophagaceae</taxon>
        <taxon>Siphonobacter</taxon>
    </lineage>
</organism>
<gene>
    <name evidence="2" type="ORF">SAMN04488090_2594</name>
</gene>
<protein>
    <submittedName>
        <fullName evidence="2">Uncharacterized protein</fullName>
    </submittedName>
</protein>
<reference evidence="2 3" key="1">
    <citation type="submission" date="2016-10" db="EMBL/GenBank/DDBJ databases">
        <authorList>
            <person name="de Groot N.N."/>
        </authorList>
    </citation>
    <scope>NUCLEOTIDE SEQUENCE [LARGE SCALE GENOMIC DNA]</scope>
    <source>
        <strain evidence="2 3">DSM 21668</strain>
    </source>
</reference>
<dbReference type="STRING" id="563176.SAMN04488090_2594"/>
<dbReference type="EMBL" id="FNGS01000004">
    <property type="protein sequence ID" value="SDM09306.1"/>
    <property type="molecule type" value="Genomic_DNA"/>
</dbReference>
<evidence type="ECO:0000313" key="2">
    <source>
        <dbReference type="EMBL" id="SDM09306.1"/>
    </source>
</evidence>
<keyword evidence="1" id="KW-1133">Transmembrane helix</keyword>
<dbReference type="Proteomes" id="UP000198901">
    <property type="component" value="Unassembled WGS sequence"/>
</dbReference>
<dbReference type="AlphaFoldDB" id="A0A1G9QEA3"/>
<keyword evidence="1" id="KW-0472">Membrane</keyword>
<name>A0A1G9QEA3_9BACT</name>
<feature type="transmembrane region" description="Helical" evidence="1">
    <location>
        <begin position="145"/>
        <end position="165"/>
    </location>
</feature>
<dbReference type="RefSeq" id="WP_093202633.1">
    <property type="nucleotide sequence ID" value="NZ_FNGS01000004.1"/>
</dbReference>
<sequence length="305" mass="33688">MTINRKNSTRLLWIFVVAAVLTGCSPRLRAPGYGYCEPPVPLSDRYQPVRNTDSLLAAYPALQKQFSRHDLLVANATGTLALLDDLTRTGDPRQFRQVRAELMSRLILAVNEIGSVSAELDCEGERADQLASYLDRINDRRTKRLTVASIVAGAVTTLLTVAVSSDQGQKIIGFSGGIASAGLGALTLIPGRKIRLDHPRNPLRDLWEIPERSAIYSPFIWYMLTEESFSNDHTGLARSIRKRWAAYEFDGTGQAGSLFFGNGGWYEADDLHTRANLLNQLQSSIRALHQDLQSLMLSVASLGEK</sequence>
<feature type="transmembrane region" description="Helical" evidence="1">
    <location>
        <begin position="171"/>
        <end position="191"/>
    </location>
</feature>
<keyword evidence="1" id="KW-0812">Transmembrane</keyword>
<evidence type="ECO:0000256" key="1">
    <source>
        <dbReference type="SAM" id="Phobius"/>
    </source>
</evidence>
<keyword evidence="3" id="KW-1185">Reference proteome</keyword>
<proteinExistence type="predicted"/>
<accession>A0A1G9QEA3</accession>
<dbReference type="PROSITE" id="PS51257">
    <property type="entry name" value="PROKAR_LIPOPROTEIN"/>
    <property type="match status" value="1"/>
</dbReference>
<evidence type="ECO:0000313" key="3">
    <source>
        <dbReference type="Proteomes" id="UP000198901"/>
    </source>
</evidence>